<dbReference type="EMBL" id="JABVXQ010000006">
    <property type="protein sequence ID" value="KAF6105666.1"/>
    <property type="molecule type" value="Genomic_DNA"/>
</dbReference>
<feature type="compositionally biased region" description="Polar residues" evidence="2">
    <location>
        <begin position="830"/>
        <end position="844"/>
    </location>
</feature>
<reference evidence="6" key="2">
    <citation type="submission" date="2025-04" db="UniProtKB">
        <authorList>
            <consortium name="RefSeq"/>
        </authorList>
    </citation>
    <scope>IDENTIFICATION</scope>
    <source>
        <tissue evidence="6">Muscle</tissue>
    </source>
</reference>
<feature type="compositionally biased region" description="Acidic residues" evidence="2">
    <location>
        <begin position="615"/>
        <end position="626"/>
    </location>
</feature>
<name>A0A7E6E3T2_9CHIR</name>
<feature type="region of interest" description="Disordered" evidence="2">
    <location>
        <begin position="599"/>
        <end position="844"/>
    </location>
</feature>
<feature type="compositionally biased region" description="Polar residues" evidence="2">
    <location>
        <begin position="696"/>
        <end position="720"/>
    </location>
</feature>
<evidence type="ECO:0000256" key="1">
    <source>
        <dbReference type="ARBA" id="ARBA00006180"/>
    </source>
</evidence>
<comment type="similarity">
    <text evidence="1">Belongs to the SAPS family.</text>
</comment>
<gene>
    <name evidence="6" type="primary">PPP6R3</name>
    <name evidence="3" type="ORF">HJG60_015468</name>
</gene>
<sequence length="844" mass="94204">MFWKFDLHSSSHIDTLLEREDVTLKELMDEEDVLQECKAQNRKLIEFLLKAECLEDLVSFIIEEPPQDMDEKIRYKYPNISCELLTSDVSQMNDRLGEDESLLMKLYSFLLNDPPLNPLLASFFSKVLSILISRKPEQIVDFLKKKRDFVDLIIKHIGTSAIMDLLLRLLTCIEPPQPRQDVLNWLNEERIIQRLVEIVHPSQEEDRHSNASQSLCEIVRLSRDQMLQIQNSAEPDPLLATLEKQEIIEQLLSNIFHKDKNESAIVSAIQILLTLLETRRPTFEGHIEICPPGMSHSVCSVNRSVLEAIRGRLGSFHELLLEPPKKSVMKTTWGVLDPPVGNTRLNVIRLISSLLQTNTSSINGDLMELNSIGVILDMFFKYTWNNFLHTQVEICIALILSSPFENTENSTITEQDATGDNLLLKHLFQKCQLIERILDAWDMNEKKQAEGGRRHGYMGHLTRIANCIVHSADKGPSSALVQQLLKDLPDDVRERWETFCTSSLGETNKRNTVDLAFSDYQMQQMTSNFIDQFGFNDEKFADQDDIGNVSFDRVSDINFTLNTNESGNIALFEACCKERIQQFDDGGSDEEDIWEEKHIAFTPESQRRSSSGSTDSEESTDSEDEDGAKQDLFDSGGAHTEDKMEVDLSEPPSWSANFDVPMETAHGTPLDSVGSDVWSAEEPMPTKETGWASFSEFPSSPSTKESLRSNSPVEMETSTEPMDPLTPGVAALAVPPEVPGSVAMEASSDGEEDAEGTDKVTETVMNGGVKETLSLTVDAKTETAVFKSEEGKLSTSQDAACKDAEESPEPAEAKSAAPRPAGSGAEQRTDQPSVPGDTSVNGPV</sequence>
<accession>A0A7E6E3T2</accession>
<evidence type="ECO:0000313" key="4">
    <source>
        <dbReference type="Proteomes" id="UP000504628"/>
    </source>
</evidence>
<evidence type="ECO:0000313" key="3">
    <source>
        <dbReference type="EMBL" id="KAF6105666.1"/>
    </source>
</evidence>
<dbReference type="SUPFAM" id="SSF48371">
    <property type="entry name" value="ARM repeat"/>
    <property type="match status" value="1"/>
</dbReference>
<dbReference type="InterPro" id="IPR007587">
    <property type="entry name" value="SAPS"/>
</dbReference>
<reference evidence="3 5" key="1">
    <citation type="journal article" date="2020" name="Nature">
        <title>Six reference-quality genomes reveal evolution of bat adaptations.</title>
        <authorList>
            <person name="Jebb D."/>
            <person name="Huang Z."/>
            <person name="Pippel M."/>
            <person name="Hughes G.M."/>
            <person name="Lavrichenko K."/>
            <person name="Devanna P."/>
            <person name="Winkler S."/>
            <person name="Jermiin L.S."/>
            <person name="Skirmuntt E.C."/>
            <person name="Katzourakis A."/>
            <person name="Burkitt-Gray L."/>
            <person name="Ray D.A."/>
            <person name="Sullivan K.A.M."/>
            <person name="Roscito J.G."/>
            <person name="Kirilenko B.M."/>
            <person name="Davalos L.M."/>
            <person name="Corthals A.P."/>
            <person name="Power M.L."/>
            <person name="Jones G."/>
            <person name="Ransome R.D."/>
            <person name="Dechmann D.K.N."/>
            <person name="Locatelli A.G."/>
            <person name="Puechmaille S.J."/>
            <person name="Fedrigo O."/>
            <person name="Jarvis E.D."/>
            <person name="Hiller M."/>
            <person name="Vernes S.C."/>
            <person name="Myers E.W."/>
            <person name="Teeling E.C."/>
        </authorList>
    </citation>
    <scope>NUCLEOTIDE SEQUENCE [LARGE SCALE GENOMIC DNA]</scope>
    <source>
        <strain evidence="3">Bat1K_MPI-CBG_1</strain>
    </source>
</reference>
<evidence type="ECO:0000313" key="6">
    <source>
        <dbReference type="RefSeq" id="XP_035885697.1"/>
    </source>
</evidence>
<dbReference type="Pfam" id="PF04499">
    <property type="entry name" value="SAPS"/>
    <property type="match status" value="1"/>
</dbReference>
<dbReference type="GO" id="GO:0005634">
    <property type="term" value="C:nucleus"/>
    <property type="evidence" value="ECO:0007669"/>
    <property type="project" value="TreeGrafter"/>
</dbReference>
<dbReference type="GO" id="GO:0019888">
    <property type="term" value="F:protein phosphatase regulator activity"/>
    <property type="evidence" value="ECO:0007669"/>
    <property type="project" value="TreeGrafter"/>
</dbReference>
<dbReference type="PANTHER" id="PTHR12634">
    <property type="entry name" value="SIT4 YEAST -ASSOCIATING PROTEIN-RELATED"/>
    <property type="match status" value="1"/>
</dbReference>
<proteinExistence type="inferred from homology"/>
<dbReference type="GO" id="GO:0019903">
    <property type="term" value="F:protein phosphatase binding"/>
    <property type="evidence" value="ECO:0007669"/>
    <property type="project" value="InterPro"/>
</dbReference>
<dbReference type="Proteomes" id="UP000664940">
    <property type="component" value="Unassembled WGS sequence"/>
</dbReference>
<dbReference type="GO" id="GO:0005829">
    <property type="term" value="C:cytosol"/>
    <property type="evidence" value="ECO:0007669"/>
    <property type="project" value="TreeGrafter"/>
</dbReference>
<evidence type="ECO:0000256" key="2">
    <source>
        <dbReference type="SAM" id="MobiDB-lite"/>
    </source>
</evidence>
<keyword evidence="4" id="KW-1185">Reference proteome</keyword>
<dbReference type="GeneID" id="114499291"/>
<organism evidence="4 6">
    <name type="scientific">Phyllostomus discolor</name>
    <name type="common">pale spear-nosed bat</name>
    <dbReference type="NCBI Taxonomy" id="89673"/>
    <lineage>
        <taxon>Eukaryota</taxon>
        <taxon>Metazoa</taxon>
        <taxon>Chordata</taxon>
        <taxon>Craniata</taxon>
        <taxon>Vertebrata</taxon>
        <taxon>Euteleostomi</taxon>
        <taxon>Mammalia</taxon>
        <taxon>Eutheria</taxon>
        <taxon>Laurasiatheria</taxon>
        <taxon>Chiroptera</taxon>
        <taxon>Yangochiroptera</taxon>
        <taxon>Phyllostomidae</taxon>
        <taxon>Phyllostominae</taxon>
        <taxon>Phyllostomus</taxon>
    </lineage>
</organism>
<evidence type="ECO:0000313" key="5">
    <source>
        <dbReference type="Proteomes" id="UP000664940"/>
    </source>
</evidence>
<dbReference type="Proteomes" id="UP000504628">
    <property type="component" value="Chromosome 6"/>
</dbReference>
<dbReference type="CTD" id="55291"/>
<dbReference type="PANTHER" id="PTHR12634:SF12">
    <property type="entry name" value="SERINE_THREONINE-PROTEIN PHOSPHATASE 6 REGULATORY SUBUNIT 3"/>
    <property type="match status" value="1"/>
</dbReference>
<dbReference type="RefSeq" id="XP_035885697.1">
    <property type="nucleotide sequence ID" value="XM_036029804.1"/>
</dbReference>
<protein>
    <submittedName>
        <fullName evidence="3 6">Protein phosphatase 6 regulatory subunit 3</fullName>
    </submittedName>
</protein>
<dbReference type="InterPro" id="IPR016024">
    <property type="entry name" value="ARM-type_fold"/>
</dbReference>
<dbReference type="AlphaFoldDB" id="A0A7E6E3T2"/>